<sequence length="119" mass="13829">MSATTTKQSYYSKISNITENVYMKSNFPNCVGADGKHMRRGSIWQRRAFNNFFEIVFLINNCFKKNVIFNPQNVCRILLLTHSLLSWLVMKLSGFTQIFFAPTHARGFLITDYLDVMCI</sequence>
<protein>
    <submittedName>
        <fullName evidence="1">Uncharacterized protein</fullName>
    </submittedName>
</protein>
<proteinExistence type="predicted"/>
<gene>
    <name evidence="1" type="ORF">PR048_010858</name>
</gene>
<dbReference type="Proteomes" id="UP001159363">
    <property type="component" value="Chromosome 3"/>
</dbReference>
<accession>A0ABQ9I3Y9</accession>
<name>A0ABQ9I3Y9_9NEOP</name>
<keyword evidence="2" id="KW-1185">Reference proteome</keyword>
<organism evidence="1 2">
    <name type="scientific">Dryococelus australis</name>
    <dbReference type="NCBI Taxonomy" id="614101"/>
    <lineage>
        <taxon>Eukaryota</taxon>
        <taxon>Metazoa</taxon>
        <taxon>Ecdysozoa</taxon>
        <taxon>Arthropoda</taxon>
        <taxon>Hexapoda</taxon>
        <taxon>Insecta</taxon>
        <taxon>Pterygota</taxon>
        <taxon>Neoptera</taxon>
        <taxon>Polyneoptera</taxon>
        <taxon>Phasmatodea</taxon>
        <taxon>Verophasmatodea</taxon>
        <taxon>Anareolatae</taxon>
        <taxon>Phasmatidae</taxon>
        <taxon>Eurycanthinae</taxon>
        <taxon>Dryococelus</taxon>
    </lineage>
</organism>
<evidence type="ECO:0000313" key="1">
    <source>
        <dbReference type="EMBL" id="KAJ8891342.1"/>
    </source>
</evidence>
<evidence type="ECO:0000313" key="2">
    <source>
        <dbReference type="Proteomes" id="UP001159363"/>
    </source>
</evidence>
<reference evidence="1 2" key="1">
    <citation type="submission" date="2023-02" db="EMBL/GenBank/DDBJ databases">
        <title>LHISI_Scaffold_Assembly.</title>
        <authorList>
            <person name="Stuart O.P."/>
            <person name="Cleave R."/>
            <person name="Magrath M.J.L."/>
            <person name="Mikheyev A.S."/>
        </authorList>
    </citation>
    <scope>NUCLEOTIDE SEQUENCE [LARGE SCALE GENOMIC DNA]</scope>
    <source>
        <strain evidence="1">Daus_M_001</strain>
        <tissue evidence="1">Leg muscle</tissue>
    </source>
</reference>
<dbReference type="EMBL" id="JARBHB010000003">
    <property type="protein sequence ID" value="KAJ8891342.1"/>
    <property type="molecule type" value="Genomic_DNA"/>
</dbReference>
<comment type="caution">
    <text evidence="1">The sequence shown here is derived from an EMBL/GenBank/DDBJ whole genome shotgun (WGS) entry which is preliminary data.</text>
</comment>